<evidence type="ECO:0000259" key="6">
    <source>
        <dbReference type="Pfam" id="PF07669"/>
    </source>
</evidence>
<feature type="domain" description="Type II methyltransferase M.TaqI-like" evidence="6">
    <location>
        <begin position="922"/>
        <end position="986"/>
    </location>
</feature>
<dbReference type="Gene3D" id="3.40.50.150">
    <property type="entry name" value="Vaccinia Virus protein VP39"/>
    <property type="match status" value="2"/>
</dbReference>
<protein>
    <recommendedName>
        <fullName evidence="1">site-specific DNA-methyltransferase (adenine-specific)</fullName>
        <ecNumber evidence="1">2.1.1.72</ecNumber>
    </recommendedName>
</protein>
<dbReference type="Pfam" id="PF07669">
    <property type="entry name" value="Eco57I"/>
    <property type="match status" value="1"/>
</dbReference>
<dbReference type="PROSITE" id="PS00092">
    <property type="entry name" value="N6_MTASE"/>
    <property type="match status" value="1"/>
</dbReference>
<evidence type="ECO:0000256" key="2">
    <source>
        <dbReference type="ARBA" id="ARBA00022603"/>
    </source>
</evidence>
<dbReference type="REBASE" id="333914">
    <property type="entry name" value="Apo56899ORF839P"/>
</dbReference>
<dbReference type="PANTHER" id="PTHR33841:SF1">
    <property type="entry name" value="DNA METHYLTRANSFERASE A"/>
    <property type="match status" value="1"/>
</dbReference>
<reference evidence="7 8" key="1">
    <citation type="submission" date="2019-09" db="EMBL/GenBank/DDBJ databases">
        <title>Complete genome sequencing of four Arcobacter species reveals a diverse suite of mobile elements.</title>
        <authorList>
            <person name="Miller W.G."/>
            <person name="Yee E."/>
            <person name="Bono J.L."/>
        </authorList>
    </citation>
    <scope>NUCLEOTIDE SEQUENCE [LARGE SCALE GENOMIC DNA]</scope>
    <source>
        <strain evidence="7 8">CCUG 56899</strain>
    </source>
</reference>
<dbReference type="PANTHER" id="PTHR33841">
    <property type="entry name" value="DNA METHYLTRANSFERASE YEEA-RELATED"/>
    <property type="match status" value="1"/>
</dbReference>
<organism evidence="7 8">
    <name type="scientific">Arcobacter porcinus</name>
    <dbReference type="NCBI Taxonomy" id="1935204"/>
    <lineage>
        <taxon>Bacteria</taxon>
        <taxon>Pseudomonadati</taxon>
        <taxon>Campylobacterota</taxon>
        <taxon>Epsilonproteobacteria</taxon>
        <taxon>Campylobacterales</taxon>
        <taxon>Arcobacteraceae</taxon>
        <taxon>Arcobacter</taxon>
    </lineage>
</organism>
<sequence>MNLIGIVNENEFYTNHYLSEIFQKDTNEQISFWQEKENESQNYKTPFRRLRGIGHNYLELLKILGKTNINIEEKIKAQREFMKTFLDIFEYEFKEQSIQIDDFSLPLISSINKNDGLPYLYILESFCEDECDILTTTLKKEQLKELDIYNSELNFDEIITSHIFTQNFPPRWVIVINAYQIVLIERAKWAQKRYLRFDLKDIIERKEDDTLKAISVLLHSSTIAPTDGLSLLDTLDENSHKHAFGVTEDLKYSLRNAVELLGNEAIFYYKQNSIDILNKADLDSFLTRESLRYMYRLLFLFYIESRPELGFIPSKSQAFIKGYSLETLRDLELMPLLTDSDKNGYFFDESIRLYFDMIFNGAEDKGTVWSGRKKAFSIAPLKSHLFDPEKTPLLNEVKLRNHIWQEIIQSLSLSKEQKGRNQRGRISYANLGINQLGAVYEALLSYKGFIAKEELFEVKKEDSNPTELENAYFVTQSQLSEYTQSERVFDGNGTLKRYKEGTFIYRLAGRDREKSASYYTPEVLTKSLVKYALKELLEIDDSGKIGKSADEILKLTVCEPAMGSAAFLNEAINQLSIAYLHQKQIETNTKISHDKYTEELQRVKMYIADNNVYGIDLNPTAVELAEISLWLNAMFTWEEDKVRKTFIPWFGFQLENGNSLIGARREVYDISTLSASKKDLLWYKDSPKRLNPKTLWKTEKRDTTQAQNTASLFEDTQRLPHKLPHTISDTKNAGREKEKEVYHFLLGDEGMSNYTDKVVKELKKEKIDIINSWRKEFIKPYTKDEIDTLLDLSLAIDNLWQEHTRHINDMKKKTTDPLKVWGQPKAEQFKQTDLSYKNRVFEQEKLTQNIKSSSPYIRLKTVMNYWCSLWFWSIDKAEYLPTREEFLSDIAILVKKQSAMMMNLDKILFSPTIDDDIRATQLSELGVLDVEEFIQNSPRLQIVKEISQNQKFLHWELEFADIFAKNGGFDMVLGNPPWLKVEWNEGGIMGEANPLFDIRKFSASRLNSLRSETFEKSFKLINSYIDEYISISSYQNFLNSNSNYKILEGSATNLYKNFIIKSFNILNNNGISGLLHPEGIYEDPRGNLLRSNIYLRLKYHMQFVNKLLLFEDIHDQIKYSINIYKNKISEIFFYNISNLYHPITIDNCFNDINKENIEEQKINGKWNINGNIKRVIKIDKNILKIFSVLYDENIEYNQARLPSLQTNSLLSVIEKIGLYKNKIISKKDNFNFTFFWDENKDVLLNNIINKTSFLSNINNKIIQGSFLYVGNPFYKIPRNICTQNSHYDILDLDNLDIRYIGRTNYLTNKKFQINSSYRLAYRKMINSSNERTLISAIYPSKVSHTSSIISFEFNENKILLSISTFSFSIISDFYVKTTGMANFGFNIFKNFPLINLNKEMLIRCIILSVLTTDYKELWEEEYSGDFRDDSWSKKDDSRLNQDFFKNLTPYWQRDVALRSDYERRQALVEIDVLVAIELGLSLQELKTIYRIQFPVLKQNENETFYDANGRIVFTVSKGLVGVGLPRKADKNSTACKIVINGKIVDEKPLGWEDIMDMSEGEIHRTILDDTTPAGVVERTIVYKAPFVKCDREKDYEIAWECFEKQGVLND</sequence>
<keyword evidence="4" id="KW-0949">S-adenosyl-L-methionine</keyword>
<evidence type="ECO:0000256" key="3">
    <source>
        <dbReference type="ARBA" id="ARBA00022679"/>
    </source>
</evidence>
<dbReference type="GO" id="GO:0003676">
    <property type="term" value="F:nucleic acid binding"/>
    <property type="evidence" value="ECO:0007669"/>
    <property type="project" value="InterPro"/>
</dbReference>
<dbReference type="EC" id="2.1.1.72" evidence="1"/>
<dbReference type="SUPFAM" id="SSF53335">
    <property type="entry name" value="S-adenosyl-L-methionine-dependent methyltransferases"/>
    <property type="match status" value="1"/>
</dbReference>
<dbReference type="RefSeq" id="WP_066388048.1">
    <property type="nucleotide sequence ID" value="NZ_CP036246.2"/>
</dbReference>
<dbReference type="GO" id="GO:0032259">
    <property type="term" value="P:methylation"/>
    <property type="evidence" value="ECO:0007669"/>
    <property type="project" value="UniProtKB-KW"/>
</dbReference>
<reference evidence="7 8" key="2">
    <citation type="submission" date="2019-09" db="EMBL/GenBank/DDBJ databases">
        <title>Taxonomic note: a critical rebuttal of the proposed division of the genus Arcobacter into six genera, emended descriptions of Arcobacter anaerophilus and the genus Arcobacter, and an assessment of genus-level boundaries for Epsilonproteobacteria using in silico genomic comparator tools.</title>
        <authorList>
            <person name="On S.L.W."/>
            <person name="Miller W.G."/>
            <person name="Biggs P."/>
            <person name="Cornelius A."/>
            <person name="Vandamme P."/>
        </authorList>
    </citation>
    <scope>NUCLEOTIDE SEQUENCE [LARGE SCALE GENOMIC DNA]</scope>
    <source>
        <strain evidence="7 8">CCUG 56899</strain>
    </source>
</reference>
<proteinExistence type="predicted"/>
<dbReference type="InterPro" id="IPR029063">
    <property type="entry name" value="SAM-dependent_MTases_sf"/>
</dbReference>
<keyword evidence="3" id="KW-0808">Transferase</keyword>
<dbReference type="InterPro" id="IPR002052">
    <property type="entry name" value="DNA_methylase_N6_adenine_CS"/>
</dbReference>
<evidence type="ECO:0000256" key="1">
    <source>
        <dbReference type="ARBA" id="ARBA00011900"/>
    </source>
</evidence>
<evidence type="ECO:0000256" key="4">
    <source>
        <dbReference type="ARBA" id="ARBA00022691"/>
    </source>
</evidence>
<accession>A0A5C2HJI0</accession>
<gene>
    <name evidence="7" type="ORF">APORC_0839</name>
</gene>
<dbReference type="InterPro" id="IPR011639">
    <property type="entry name" value="MethylTrfase_TaqI-like_dom"/>
</dbReference>
<dbReference type="Proteomes" id="UP000322644">
    <property type="component" value="Chromosome"/>
</dbReference>
<evidence type="ECO:0000313" key="7">
    <source>
        <dbReference type="EMBL" id="QEP40448.1"/>
    </source>
</evidence>
<dbReference type="KEGG" id="apoc:APORC_0839"/>
<evidence type="ECO:0000256" key="5">
    <source>
        <dbReference type="ARBA" id="ARBA00047942"/>
    </source>
</evidence>
<dbReference type="InterPro" id="IPR050953">
    <property type="entry name" value="N4_N6_ade-DNA_methylase"/>
</dbReference>
<dbReference type="GO" id="GO:0009007">
    <property type="term" value="F:site-specific DNA-methyltransferase (adenine-specific) activity"/>
    <property type="evidence" value="ECO:0007669"/>
    <property type="project" value="UniProtKB-EC"/>
</dbReference>
<name>A0A5C2HJI0_9BACT</name>
<dbReference type="GO" id="GO:0006304">
    <property type="term" value="P:DNA modification"/>
    <property type="evidence" value="ECO:0007669"/>
    <property type="project" value="InterPro"/>
</dbReference>
<dbReference type="EMBL" id="CP036246">
    <property type="protein sequence ID" value="QEP40448.1"/>
    <property type="molecule type" value="Genomic_DNA"/>
</dbReference>
<keyword evidence="2" id="KW-0489">Methyltransferase</keyword>
<evidence type="ECO:0000313" key="8">
    <source>
        <dbReference type="Proteomes" id="UP000322644"/>
    </source>
</evidence>
<comment type="catalytic activity">
    <reaction evidence="5">
        <text>a 2'-deoxyadenosine in DNA + S-adenosyl-L-methionine = an N(6)-methyl-2'-deoxyadenosine in DNA + S-adenosyl-L-homocysteine + H(+)</text>
        <dbReference type="Rhea" id="RHEA:15197"/>
        <dbReference type="Rhea" id="RHEA-COMP:12418"/>
        <dbReference type="Rhea" id="RHEA-COMP:12419"/>
        <dbReference type="ChEBI" id="CHEBI:15378"/>
        <dbReference type="ChEBI" id="CHEBI:57856"/>
        <dbReference type="ChEBI" id="CHEBI:59789"/>
        <dbReference type="ChEBI" id="CHEBI:90615"/>
        <dbReference type="ChEBI" id="CHEBI:90616"/>
        <dbReference type="EC" id="2.1.1.72"/>
    </reaction>
</comment>